<gene>
    <name evidence="1" type="ORF">JMA39_07210</name>
</gene>
<evidence type="ECO:0000313" key="1">
    <source>
        <dbReference type="EMBL" id="MBL4912926.1"/>
    </source>
</evidence>
<keyword evidence="2" id="KW-1185">Reference proteome</keyword>
<sequence length="330" mass="37726">MSIRGMNELKQYIAANDFEWLKANDAASKFDSIYEDEQGIAIIDKLRAAGVFSDEDIFLQLYCDKEHHMHDWHHQQWLGKTAALFDILERYPRDGSLTIADAPVGPYYELVYELSNDFFLPMIKRLRELGFELDHNAFLEHVYDGNDDPEYELYEFLIGHYQTFSRQALATTCAAILSHEPDETELEDKNQQIINTLLAKGADLDARVNDNSCAADYGSLFIAFFALAPELLKSHPLIAKNYLPSEQAVEEINWEYVVLENDFGPTHLAVLTNLVAKGAELPLDEIAESLEEIWHYLTEKVVEHDSPSAAEHLRKFDLMAYARDVRAMTA</sequence>
<accession>A0ABS1SWK9</accession>
<dbReference type="Proteomes" id="UP000604898">
    <property type="component" value="Unassembled WGS sequence"/>
</dbReference>
<evidence type="ECO:0008006" key="3">
    <source>
        <dbReference type="Google" id="ProtNLM"/>
    </source>
</evidence>
<protein>
    <recommendedName>
        <fullName evidence="3">DUF1186 domain-containing protein</fullName>
    </recommendedName>
</protein>
<dbReference type="RefSeq" id="WP_202721148.1">
    <property type="nucleotide sequence ID" value="NZ_BPEX01000002.1"/>
</dbReference>
<organism evidence="1 2">
    <name type="scientific">Shewanella schlegeliana</name>
    <dbReference type="NCBI Taxonomy" id="190308"/>
    <lineage>
        <taxon>Bacteria</taxon>
        <taxon>Pseudomonadati</taxon>
        <taxon>Pseudomonadota</taxon>
        <taxon>Gammaproteobacteria</taxon>
        <taxon>Alteromonadales</taxon>
        <taxon>Shewanellaceae</taxon>
        <taxon>Shewanella</taxon>
    </lineage>
</organism>
<dbReference type="EMBL" id="JAESVD010000003">
    <property type="protein sequence ID" value="MBL4912926.1"/>
    <property type="molecule type" value="Genomic_DNA"/>
</dbReference>
<evidence type="ECO:0000313" key="2">
    <source>
        <dbReference type="Proteomes" id="UP000604898"/>
    </source>
</evidence>
<name>A0ABS1SWK9_9GAMM</name>
<proteinExistence type="predicted"/>
<reference evidence="1 2" key="1">
    <citation type="submission" date="2021-01" db="EMBL/GenBank/DDBJ databases">
        <title>Genome sequence of Shewanella schlegeliana JCM 11561.</title>
        <authorList>
            <person name="Zhang H."/>
            <person name="Li C."/>
        </authorList>
    </citation>
    <scope>NUCLEOTIDE SEQUENCE [LARGE SCALE GENOMIC DNA]</scope>
    <source>
        <strain evidence="1 2">JCM 11561</strain>
    </source>
</reference>
<comment type="caution">
    <text evidence="1">The sequence shown here is derived from an EMBL/GenBank/DDBJ whole genome shotgun (WGS) entry which is preliminary data.</text>
</comment>